<keyword evidence="2" id="KW-0519">Myristate</keyword>
<evidence type="ECO:0000313" key="5">
    <source>
        <dbReference type="EMBL" id="CDJ47986.1"/>
    </source>
</evidence>
<keyword evidence="3" id="KW-0677">Repeat</keyword>
<dbReference type="InterPro" id="IPR028846">
    <property type="entry name" value="Recoverin"/>
</dbReference>
<reference evidence="5" key="2">
    <citation type="submission" date="2013-10" db="EMBL/GenBank/DDBJ databases">
        <authorList>
            <person name="Aslett M."/>
        </authorList>
    </citation>
    <scope>NUCLEOTIDE SEQUENCE [LARGE SCALE GENOMIC DNA]</scope>
    <source>
        <strain evidence="5">Houghton</strain>
    </source>
</reference>
<keyword evidence="4" id="KW-0449">Lipoprotein</keyword>
<evidence type="ECO:0000256" key="4">
    <source>
        <dbReference type="ARBA" id="ARBA00023288"/>
    </source>
</evidence>
<comment type="similarity">
    <text evidence="1">Belongs to the recoverin family.</text>
</comment>
<accession>U6LCV5</accession>
<reference evidence="5" key="1">
    <citation type="submission" date="2013-10" db="EMBL/GenBank/DDBJ databases">
        <title>Genomic analysis of the causative agents of coccidiosis in chickens.</title>
        <authorList>
            <person name="Reid A.J."/>
            <person name="Blake D."/>
            <person name="Billington K."/>
            <person name="Browne H."/>
            <person name="Dunn M."/>
            <person name="Hung S."/>
            <person name="Kawahara F."/>
            <person name="Miranda-Saavedra D."/>
            <person name="Mourier T."/>
            <person name="Nagra H."/>
            <person name="Otto T.D."/>
            <person name="Rawlings N."/>
            <person name="Sanchez A."/>
            <person name="Sanders M."/>
            <person name="Subramaniam C."/>
            <person name="Tay Y."/>
            <person name="Dear P."/>
            <person name="Doerig C."/>
            <person name="Gruber A."/>
            <person name="Parkinson J."/>
            <person name="Shirley M."/>
            <person name="Wan K.L."/>
            <person name="Berriman M."/>
            <person name="Tomley F."/>
            <person name="Pain A."/>
        </authorList>
    </citation>
    <scope>NUCLEOTIDE SEQUENCE [LARGE SCALE GENOMIC DNA]</scope>
    <source>
        <strain evidence="5">Houghton</strain>
    </source>
</reference>
<proteinExistence type="inferred from homology"/>
<dbReference type="GO" id="GO:0005509">
    <property type="term" value="F:calcium ion binding"/>
    <property type="evidence" value="ECO:0007669"/>
    <property type="project" value="InterPro"/>
</dbReference>
<dbReference type="SUPFAM" id="SSF47473">
    <property type="entry name" value="EF-hand"/>
    <property type="match status" value="1"/>
</dbReference>
<organism evidence="5 6">
    <name type="scientific">Eimeria brunetti</name>
    <dbReference type="NCBI Taxonomy" id="51314"/>
    <lineage>
        <taxon>Eukaryota</taxon>
        <taxon>Sar</taxon>
        <taxon>Alveolata</taxon>
        <taxon>Apicomplexa</taxon>
        <taxon>Conoidasida</taxon>
        <taxon>Coccidia</taxon>
        <taxon>Eucoccidiorida</taxon>
        <taxon>Eimeriorina</taxon>
        <taxon>Eimeriidae</taxon>
        <taxon>Eimeria</taxon>
    </lineage>
</organism>
<dbReference type="Gene3D" id="1.10.238.10">
    <property type="entry name" value="EF-hand"/>
    <property type="match status" value="1"/>
</dbReference>
<evidence type="ECO:0000256" key="3">
    <source>
        <dbReference type="ARBA" id="ARBA00022737"/>
    </source>
</evidence>
<dbReference type="PANTHER" id="PTHR23055">
    <property type="entry name" value="CALCIUM BINDING PROTEINS"/>
    <property type="match status" value="1"/>
</dbReference>
<evidence type="ECO:0000256" key="2">
    <source>
        <dbReference type="ARBA" id="ARBA00022707"/>
    </source>
</evidence>
<keyword evidence="6" id="KW-1185">Reference proteome</keyword>
<dbReference type="EMBL" id="HG710933">
    <property type="protein sequence ID" value="CDJ47986.1"/>
    <property type="molecule type" value="Genomic_DNA"/>
</dbReference>
<dbReference type="PANTHER" id="PTHR23055:SF178">
    <property type="entry name" value="NEUROCALCIN HOMOLOG"/>
    <property type="match status" value="1"/>
</dbReference>
<dbReference type="InterPro" id="IPR011992">
    <property type="entry name" value="EF-hand-dom_pair"/>
</dbReference>
<evidence type="ECO:0000313" key="6">
    <source>
        <dbReference type="Proteomes" id="UP000030750"/>
    </source>
</evidence>
<evidence type="ECO:0000256" key="1">
    <source>
        <dbReference type="ARBA" id="ARBA00006049"/>
    </source>
</evidence>
<dbReference type="VEuPathDB" id="ToxoDB:EBH_0018600"/>
<name>U6LCV5_9EIME</name>
<protein>
    <submittedName>
        <fullName evidence="5">Uncharacterized protein</fullName>
    </submittedName>
</protein>
<dbReference type="AlphaFoldDB" id="U6LCV5"/>
<sequence length="242" mass="28038">MRDAGFSQMMRGRVDVKKLKFSSAELRSLALQTHFSVEEVQALYSGFRLQAGERKPLEGGLSAVSLLGLFNLSNACSFVFADRFVRLFWQHRTQDRGIEVGFEEFVRLLSIWTRGTPHQRLTLLFHIYDRGNKGYIVKEDIVDIMRSLFMCFLKSGVASYDWNSEEFKAKVILERHSEDAVKEMAQEILSEWADAAIRRFHTADSNKLLWFSEFLQWIIHVPGVAESLCVPTDVWTWLFQES</sequence>
<gene>
    <name evidence="5" type="ORF">EBH_0018600</name>
</gene>
<dbReference type="Proteomes" id="UP000030750">
    <property type="component" value="Unassembled WGS sequence"/>
</dbReference>
<dbReference type="OrthoDB" id="191686at2759"/>